<evidence type="ECO:0000256" key="4">
    <source>
        <dbReference type="ARBA" id="ARBA00022694"/>
    </source>
</evidence>
<proteinExistence type="inferred from homology"/>
<dbReference type="FunFam" id="3.20.20.105:FF:000001">
    <property type="entry name" value="Queuine tRNA-ribosyltransferase"/>
    <property type="match status" value="1"/>
</dbReference>
<evidence type="ECO:0000313" key="9">
    <source>
        <dbReference type="EMBL" id="MXN64596.1"/>
    </source>
</evidence>
<dbReference type="Proteomes" id="UP000433101">
    <property type="component" value="Unassembled WGS sequence"/>
</dbReference>
<evidence type="ECO:0000256" key="5">
    <source>
        <dbReference type="ARBA" id="ARBA00022785"/>
    </source>
</evidence>
<evidence type="ECO:0000256" key="2">
    <source>
        <dbReference type="ARBA" id="ARBA00022676"/>
    </source>
</evidence>
<feature type="domain" description="tRNA-guanine(15) transglycosylase-like" evidence="8">
    <location>
        <begin position="18"/>
        <end position="376"/>
    </location>
</feature>
<protein>
    <recommendedName>
        <fullName evidence="7">Queuine tRNA-ribosyltransferase</fullName>
        <ecNumber evidence="7">2.4.2.29</ecNumber>
    </recommendedName>
    <alternativeName>
        <fullName evidence="7">Guanine insertion enzyme</fullName>
    </alternativeName>
    <alternativeName>
        <fullName evidence="7">tRNA-guanine transglycosylase</fullName>
    </alternativeName>
</protein>
<keyword evidence="4 7" id="KW-0819">tRNA processing</keyword>
<evidence type="ECO:0000256" key="7">
    <source>
        <dbReference type="HAMAP-Rule" id="MF_00168"/>
    </source>
</evidence>
<dbReference type="GO" id="GO:0008479">
    <property type="term" value="F:tRNA-guanosine(34) queuine transglycosylase activity"/>
    <property type="evidence" value="ECO:0007669"/>
    <property type="project" value="UniProtKB-UniRule"/>
</dbReference>
<feature type="binding site" evidence="7">
    <location>
        <begin position="97"/>
        <end position="101"/>
    </location>
    <ligand>
        <name>substrate</name>
    </ligand>
</feature>
<feature type="active site" description="Nucleophile" evidence="7">
    <location>
        <position position="275"/>
    </location>
</feature>
<dbReference type="GO" id="GO:0005829">
    <property type="term" value="C:cytosol"/>
    <property type="evidence" value="ECO:0007669"/>
    <property type="project" value="TreeGrafter"/>
</dbReference>
<dbReference type="InterPro" id="IPR036511">
    <property type="entry name" value="TGT-like_sf"/>
</dbReference>
<evidence type="ECO:0000256" key="6">
    <source>
        <dbReference type="ARBA" id="ARBA00050112"/>
    </source>
</evidence>
<dbReference type="Pfam" id="PF01702">
    <property type="entry name" value="TGT"/>
    <property type="match status" value="1"/>
</dbReference>
<dbReference type="Gene3D" id="3.20.20.105">
    <property type="entry name" value="Queuine tRNA-ribosyltransferase-like"/>
    <property type="match status" value="1"/>
</dbReference>
<dbReference type="PANTHER" id="PTHR46499:SF1">
    <property type="entry name" value="QUEUINE TRNA-RIBOSYLTRANSFERASE"/>
    <property type="match status" value="1"/>
</dbReference>
<dbReference type="RefSeq" id="WP_160774795.1">
    <property type="nucleotide sequence ID" value="NZ_WUMV01000002.1"/>
</dbReference>
<reference evidence="9 10" key="1">
    <citation type="submission" date="2019-12" db="EMBL/GenBank/DDBJ databases">
        <authorList>
            <person name="Li M."/>
        </authorList>
    </citation>
    <scope>NUCLEOTIDE SEQUENCE [LARGE SCALE GENOMIC DNA]</scope>
    <source>
        <strain evidence="9 10">GBMRC 2046</strain>
    </source>
</reference>
<feature type="active site" description="Proton acceptor" evidence="7">
    <location>
        <position position="97"/>
    </location>
</feature>
<comment type="pathway">
    <text evidence="1 7">tRNA modification; tRNA-queuosine biosynthesis.</text>
</comment>
<comment type="similarity">
    <text evidence="7">Belongs to the queuine tRNA-ribosyltransferase family.</text>
</comment>
<comment type="caution">
    <text evidence="9">The sequence shown here is derived from an EMBL/GenBank/DDBJ whole genome shotgun (WGS) entry which is preliminary data.</text>
</comment>
<comment type="subunit">
    <text evidence="7">Homodimer. Within each dimer, one monomer is responsible for RNA recognition and catalysis, while the other monomer binds to the replacement base PreQ1.</text>
</comment>
<dbReference type="PANTHER" id="PTHR46499">
    <property type="entry name" value="QUEUINE TRNA-RIBOSYLTRANSFERASE"/>
    <property type="match status" value="1"/>
</dbReference>
<dbReference type="UniPathway" id="UPA00392"/>
<keyword evidence="3 7" id="KW-0808">Transferase</keyword>
<feature type="binding site" evidence="7">
    <location>
        <position position="225"/>
    </location>
    <ligand>
        <name>substrate</name>
    </ligand>
</feature>
<keyword evidence="10" id="KW-1185">Reference proteome</keyword>
<evidence type="ECO:0000313" key="10">
    <source>
        <dbReference type="Proteomes" id="UP000433101"/>
    </source>
</evidence>
<feature type="region of interest" description="RNA binding; important for wobble base 34 recognition" evidence="7">
    <location>
        <begin position="280"/>
        <end position="284"/>
    </location>
</feature>
<organism evidence="9 10">
    <name type="scientific">Stappia sediminis</name>
    <dbReference type="NCBI Taxonomy" id="2692190"/>
    <lineage>
        <taxon>Bacteria</taxon>
        <taxon>Pseudomonadati</taxon>
        <taxon>Pseudomonadota</taxon>
        <taxon>Alphaproteobacteria</taxon>
        <taxon>Hyphomicrobiales</taxon>
        <taxon>Stappiaceae</taxon>
        <taxon>Stappia</taxon>
    </lineage>
</organism>
<evidence type="ECO:0000256" key="1">
    <source>
        <dbReference type="ARBA" id="ARBA00004691"/>
    </source>
</evidence>
<feature type="region of interest" description="RNA binding" evidence="7">
    <location>
        <begin position="256"/>
        <end position="262"/>
    </location>
</feature>
<feature type="binding site" evidence="7">
    <location>
        <position position="198"/>
    </location>
    <ligand>
        <name>substrate</name>
    </ligand>
</feature>
<dbReference type="AlphaFoldDB" id="A0A7X3LT40"/>
<keyword evidence="2 7" id="KW-0328">Glycosyltransferase</keyword>
<sequence>MTNNDNAPFSFRLIATDGMARRGEIRTPHGTVRTPAFMPVGTQATVKAMYPDQVRELGSDVVLGNTYHLMLRPTAERVARLGGLHKFMNWPHTILTDSGGFQVMSLAQLRKLSEKGVTFQSHVDGQKIEMTPERSIEIQQLLGSDIQMQLDECIALPAPREEAERAMRLSLRWAERSRVQFEAMGGPGRGQALYGIVQGGTDPELRLESAGMLSQMPFEGYSVGGLAVGEPQEVMLKTLEITTPAMPADKPRYLMGVGTPEDILESVARGIDQFDCVLPTRAGRHGLAYTRYGKVNLKNARHADDPRPLDETSPCEASNRYSRAYLHHLVKAGEGLAAMLLTWNNLAYYQQLMQGIRDAIEAQTFEEFRARTRADWAKGDIPPFASR</sequence>
<name>A0A7X3LT40_9HYPH</name>
<dbReference type="EMBL" id="WUMV01000002">
    <property type="protein sequence ID" value="MXN64596.1"/>
    <property type="molecule type" value="Genomic_DNA"/>
</dbReference>
<dbReference type="InterPro" id="IPR004803">
    <property type="entry name" value="TGT"/>
</dbReference>
<comment type="catalytic activity">
    <reaction evidence="6 7">
        <text>7-aminomethyl-7-carbaguanine + guanosine(34) in tRNA = 7-aminomethyl-7-carbaguanosine(34) in tRNA + guanine</text>
        <dbReference type="Rhea" id="RHEA:24104"/>
        <dbReference type="Rhea" id="RHEA-COMP:10341"/>
        <dbReference type="Rhea" id="RHEA-COMP:10342"/>
        <dbReference type="ChEBI" id="CHEBI:16235"/>
        <dbReference type="ChEBI" id="CHEBI:58703"/>
        <dbReference type="ChEBI" id="CHEBI:74269"/>
        <dbReference type="ChEBI" id="CHEBI:82833"/>
        <dbReference type="EC" id="2.4.2.29"/>
    </reaction>
</comment>
<comment type="caution">
    <text evidence="7">Lacks conserved residue(s) required for the propagation of feature annotation.</text>
</comment>
<dbReference type="InterPro" id="IPR050076">
    <property type="entry name" value="ArchSynthase1/Queuine_TRR"/>
</dbReference>
<gene>
    <name evidence="7 9" type="primary">tgt</name>
    <name evidence="9" type="ORF">GR183_06735</name>
</gene>
<feature type="binding site" evidence="7">
    <location>
        <position position="151"/>
    </location>
    <ligand>
        <name>substrate</name>
    </ligand>
</feature>
<evidence type="ECO:0000256" key="3">
    <source>
        <dbReference type="ARBA" id="ARBA00022679"/>
    </source>
</evidence>
<keyword evidence="5 7" id="KW-0671">Queuosine biosynthesis</keyword>
<dbReference type="NCBIfam" id="TIGR00449">
    <property type="entry name" value="tgt_general"/>
    <property type="match status" value="1"/>
</dbReference>
<dbReference type="NCBIfam" id="TIGR00430">
    <property type="entry name" value="Q_tRNA_tgt"/>
    <property type="match status" value="1"/>
</dbReference>
<comment type="function">
    <text evidence="7">Catalyzes the base-exchange of a guanine (G) residue with the queuine precursor 7-aminomethyl-7-deazaguanine (PreQ1) at position 34 (anticodon wobble position) in tRNAs with GU(N) anticodons (tRNA-Asp, -Asn, -His and -Tyr). Catalysis occurs through a double-displacement mechanism. The nucleophile active site attacks the C1' of nucleotide 34 to detach the guanine base from the RNA, forming a covalent enzyme-RNA intermediate. The proton acceptor active site deprotonates the incoming PreQ1, allowing a nucleophilic attack on the C1' of the ribose to form the product. After dissociation, two additional enzymatic reactions on the tRNA convert PreQ1 to queuine (Q), resulting in the hypermodified nucleoside queuosine (7-(((4,5-cis-dihydroxy-2-cyclopenten-1-yl)amino)methyl)-7-deazaguanosine).</text>
</comment>
<dbReference type="InterPro" id="IPR002616">
    <property type="entry name" value="tRNA_ribo_trans-like"/>
</dbReference>
<dbReference type="EC" id="2.4.2.29" evidence="7"/>
<dbReference type="SUPFAM" id="SSF51713">
    <property type="entry name" value="tRNA-guanine transglycosylase"/>
    <property type="match status" value="1"/>
</dbReference>
<evidence type="ECO:0000259" key="8">
    <source>
        <dbReference type="Pfam" id="PF01702"/>
    </source>
</evidence>
<accession>A0A7X3LT40</accession>
<dbReference type="GO" id="GO:0008616">
    <property type="term" value="P:tRNA queuosine(34) biosynthetic process"/>
    <property type="evidence" value="ECO:0007669"/>
    <property type="project" value="UniProtKB-UniRule"/>
</dbReference>
<dbReference type="HAMAP" id="MF_00168">
    <property type="entry name" value="Q_tRNA_Tgt"/>
    <property type="match status" value="1"/>
</dbReference>